<evidence type="ECO:0000256" key="2">
    <source>
        <dbReference type="ARBA" id="ARBA00022448"/>
    </source>
</evidence>
<feature type="transmembrane region" description="Helical" evidence="9">
    <location>
        <begin position="13"/>
        <end position="30"/>
    </location>
</feature>
<organism evidence="11 12">
    <name type="scientific">Candidatus Methylacidiphilum infernorum</name>
    <dbReference type="NCBI Taxonomy" id="511746"/>
    <lineage>
        <taxon>Bacteria</taxon>
        <taxon>Pseudomonadati</taxon>
        <taxon>Verrucomicrobiota</taxon>
        <taxon>Methylacidiphilae</taxon>
        <taxon>Methylacidiphilales</taxon>
        <taxon>Methylacidiphilaceae</taxon>
        <taxon>Methylacidiphilum (ex Ratnadevi et al. 2023)</taxon>
    </lineage>
</organism>
<keyword evidence="5 9" id="KW-0653">Protein transport</keyword>
<comment type="function">
    <text evidence="9">Part of the twin-arginine translocation (Tat) system that transports large folded proteins containing a characteristic twin-arginine motif in their signal peptide across membranes. TatA could form the protein-conducting channel of the Tat system.</text>
</comment>
<keyword evidence="2 9" id="KW-0813">Transport</keyword>
<keyword evidence="8 9" id="KW-0472">Membrane</keyword>
<feature type="compositionally biased region" description="Basic and acidic residues" evidence="10">
    <location>
        <begin position="82"/>
        <end position="93"/>
    </location>
</feature>
<comment type="subcellular location">
    <subcellularLocation>
        <location evidence="1 9">Cell membrane</location>
        <topology evidence="1 9">Single-pass membrane protein</topology>
    </subcellularLocation>
</comment>
<evidence type="ECO:0000256" key="10">
    <source>
        <dbReference type="SAM" id="MobiDB-lite"/>
    </source>
</evidence>
<evidence type="ECO:0000256" key="7">
    <source>
        <dbReference type="ARBA" id="ARBA00023010"/>
    </source>
</evidence>
<comment type="similarity">
    <text evidence="9">Belongs to the TatA/E family.</text>
</comment>
<keyword evidence="12" id="KW-1185">Reference proteome</keyword>
<keyword evidence="3 9" id="KW-1003">Cell membrane</keyword>
<feature type="region of interest" description="Disordered" evidence="10">
    <location>
        <begin position="57"/>
        <end position="93"/>
    </location>
</feature>
<feature type="compositionally biased region" description="Basic and acidic residues" evidence="10">
    <location>
        <begin position="57"/>
        <end position="66"/>
    </location>
</feature>
<dbReference type="InterPro" id="IPR006312">
    <property type="entry name" value="TatA/E"/>
</dbReference>
<dbReference type="HAMAP" id="MF_00236">
    <property type="entry name" value="TatA_E"/>
    <property type="match status" value="1"/>
</dbReference>
<dbReference type="PANTHER" id="PTHR42982">
    <property type="entry name" value="SEC-INDEPENDENT PROTEIN TRANSLOCASE PROTEIN TATA"/>
    <property type="match status" value="1"/>
</dbReference>
<accession>A0ABX7PXV9</accession>
<evidence type="ECO:0000256" key="1">
    <source>
        <dbReference type="ARBA" id="ARBA00004162"/>
    </source>
</evidence>
<keyword evidence="6 9" id="KW-1133">Transmembrane helix</keyword>
<keyword evidence="4 9" id="KW-0812">Transmembrane</keyword>
<keyword evidence="7 9" id="KW-0811">Translocation</keyword>
<dbReference type="Gene3D" id="1.20.5.3310">
    <property type="match status" value="1"/>
</dbReference>
<proteinExistence type="inferred from homology"/>
<evidence type="ECO:0000256" key="3">
    <source>
        <dbReference type="ARBA" id="ARBA00022475"/>
    </source>
</evidence>
<gene>
    <name evidence="9" type="primary">tatA</name>
    <name evidence="11" type="ORF">EM20IM_03640</name>
</gene>
<evidence type="ECO:0000313" key="11">
    <source>
        <dbReference type="EMBL" id="QSR87429.1"/>
    </source>
</evidence>
<evidence type="ECO:0000256" key="4">
    <source>
        <dbReference type="ARBA" id="ARBA00022692"/>
    </source>
</evidence>
<dbReference type="EMBL" id="CP065956">
    <property type="protein sequence ID" value="QSR87429.1"/>
    <property type="molecule type" value="Genomic_DNA"/>
</dbReference>
<name>A0ABX7PXV9_9BACT</name>
<reference evidence="11 12" key="1">
    <citation type="submission" date="2020-12" db="EMBL/GenBank/DDBJ databases">
        <authorList>
            <person name="Awala S.I."/>
            <person name="Gwak J.-H."/>
            <person name="Kim S.-J."/>
            <person name="Rhee S.-K."/>
        </authorList>
    </citation>
    <scope>NUCLEOTIDE SEQUENCE [LARGE SCALE GENOMIC DNA]</scope>
    <source>
        <strain evidence="11 12">IT5</strain>
    </source>
</reference>
<dbReference type="RefSeq" id="WP_206847876.1">
    <property type="nucleotide sequence ID" value="NZ_CP065956.1"/>
</dbReference>
<evidence type="ECO:0000256" key="5">
    <source>
        <dbReference type="ARBA" id="ARBA00022927"/>
    </source>
</evidence>
<dbReference type="InterPro" id="IPR003369">
    <property type="entry name" value="TatA/B/E"/>
</dbReference>
<evidence type="ECO:0000256" key="6">
    <source>
        <dbReference type="ARBA" id="ARBA00022989"/>
    </source>
</evidence>
<protein>
    <recommendedName>
        <fullName evidence="9">Sec-independent protein translocase protein TatA</fullName>
    </recommendedName>
</protein>
<evidence type="ECO:0000313" key="12">
    <source>
        <dbReference type="Proteomes" id="UP000663088"/>
    </source>
</evidence>
<dbReference type="Pfam" id="PF02416">
    <property type="entry name" value="TatA_B_E"/>
    <property type="match status" value="1"/>
</dbReference>
<sequence length="93" mass="10245">MIFAFGLPSGSEWFWIFVVVFLLFGAKKLPELARGLGKALGEFHKAKEEFEKEVREASKVQTEETVSKGSPFPTPEGTVPRIADKEESSKGGV</sequence>
<comment type="subunit">
    <text evidence="9">Forms a complex with TatC.</text>
</comment>
<dbReference type="Proteomes" id="UP000663088">
    <property type="component" value="Chromosome"/>
</dbReference>
<dbReference type="PANTHER" id="PTHR42982:SF1">
    <property type="entry name" value="SEC-INDEPENDENT PROTEIN TRANSLOCASE PROTEIN TATA"/>
    <property type="match status" value="1"/>
</dbReference>
<evidence type="ECO:0000256" key="8">
    <source>
        <dbReference type="ARBA" id="ARBA00023136"/>
    </source>
</evidence>
<evidence type="ECO:0000256" key="9">
    <source>
        <dbReference type="HAMAP-Rule" id="MF_00236"/>
    </source>
</evidence>
<dbReference type="NCBIfam" id="TIGR01411">
    <property type="entry name" value="tatAE"/>
    <property type="match status" value="1"/>
</dbReference>